<evidence type="ECO:0000313" key="3">
    <source>
        <dbReference type="Proteomes" id="UP000812440"/>
    </source>
</evidence>
<name>A0A8T2IK53_9PIPI</name>
<evidence type="ECO:0000313" key="2">
    <source>
        <dbReference type="EMBL" id="KAG8430921.1"/>
    </source>
</evidence>
<dbReference type="Proteomes" id="UP000812440">
    <property type="component" value="Unassembled WGS sequence"/>
</dbReference>
<organism evidence="2 3">
    <name type="scientific">Hymenochirus boettgeri</name>
    <name type="common">Congo dwarf clawed frog</name>
    <dbReference type="NCBI Taxonomy" id="247094"/>
    <lineage>
        <taxon>Eukaryota</taxon>
        <taxon>Metazoa</taxon>
        <taxon>Chordata</taxon>
        <taxon>Craniata</taxon>
        <taxon>Vertebrata</taxon>
        <taxon>Euteleostomi</taxon>
        <taxon>Amphibia</taxon>
        <taxon>Batrachia</taxon>
        <taxon>Anura</taxon>
        <taxon>Pipoidea</taxon>
        <taxon>Pipidae</taxon>
        <taxon>Pipinae</taxon>
        <taxon>Hymenochirus</taxon>
    </lineage>
</organism>
<reference evidence="2" key="1">
    <citation type="thesis" date="2020" institute="ProQuest LLC" country="789 East Eisenhower Parkway, Ann Arbor, MI, USA">
        <title>Comparative Genomics and Chromosome Evolution.</title>
        <authorList>
            <person name="Mudd A.B."/>
        </authorList>
    </citation>
    <scope>NUCLEOTIDE SEQUENCE</scope>
    <source>
        <strain evidence="2">Female2</strain>
        <tissue evidence="2">Blood</tissue>
    </source>
</reference>
<protein>
    <submittedName>
        <fullName evidence="2">Uncharacterized protein</fullName>
    </submittedName>
</protein>
<dbReference type="EMBL" id="JAACNH010000508">
    <property type="protein sequence ID" value="KAG8430921.1"/>
    <property type="molecule type" value="Genomic_DNA"/>
</dbReference>
<proteinExistence type="predicted"/>
<evidence type="ECO:0000256" key="1">
    <source>
        <dbReference type="SAM" id="Phobius"/>
    </source>
</evidence>
<gene>
    <name evidence="2" type="ORF">GDO86_019746</name>
</gene>
<keyword evidence="1" id="KW-0812">Transmembrane</keyword>
<keyword evidence="3" id="KW-1185">Reference proteome</keyword>
<keyword evidence="1" id="KW-1133">Transmembrane helix</keyword>
<feature type="transmembrane region" description="Helical" evidence="1">
    <location>
        <begin position="64"/>
        <end position="85"/>
    </location>
</feature>
<keyword evidence="1" id="KW-0472">Membrane</keyword>
<accession>A0A8T2IK53</accession>
<sequence length="92" mass="10598">MGKGFTALRTRIRLICPAFSLAFTRETFPTVDGAVFSLRHYARRIWGSIINILTVRADFTIRHFVIRICSLGLFCKFIIFLFFIIKLTPLIG</sequence>
<dbReference type="AlphaFoldDB" id="A0A8T2IK53"/>
<comment type="caution">
    <text evidence="2">The sequence shown here is derived from an EMBL/GenBank/DDBJ whole genome shotgun (WGS) entry which is preliminary data.</text>
</comment>